<evidence type="ECO:0000313" key="5">
    <source>
        <dbReference type="Proteomes" id="UP001229955"/>
    </source>
</evidence>
<dbReference type="NCBIfam" id="TIGR03546">
    <property type="entry name" value="TIGR03546 family protein"/>
    <property type="match status" value="1"/>
</dbReference>
<feature type="transmembrane region" description="Helical" evidence="1">
    <location>
        <begin position="44"/>
        <end position="67"/>
    </location>
</feature>
<evidence type="ECO:0000256" key="1">
    <source>
        <dbReference type="SAM" id="Phobius"/>
    </source>
</evidence>
<organism evidence="4 5">
    <name type="scientific">Pseudogemmatithrix spongiicola</name>
    <dbReference type="NCBI Taxonomy" id="3062599"/>
    <lineage>
        <taxon>Bacteria</taxon>
        <taxon>Pseudomonadati</taxon>
        <taxon>Gemmatimonadota</taxon>
        <taxon>Gemmatimonadia</taxon>
        <taxon>Gemmatimonadales</taxon>
        <taxon>Gemmatimonadaceae</taxon>
        <taxon>Pseudogemmatithrix</taxon>
    </lineage>
</organism>
<dbReference type="Pfam" id="PF09835">
    <property type="entry name" value="DUF2062"/>
    <property type="match status" value="1"/>
</dbReference>
<evidence type="ECO:0000313" key="4">
    <source>
        <dbReference type="EMBL" id="WKW14751.1"/>
    </source>
</evidence>
<dbReference type="AlphaFoldDB" id="A0AA49JZD8"/>
<dbReference type="KEGG" id="pspc:Strain318_001109"/>
<evidence type="ECO:0000313" key="3">
    <source>
        <dbReference type="EMBL" id="WKW11841.1"/>
    </source>
</evidence>
<dbReference type="Proteomes" id="UP001229955">
    <property type="component" value="Chromosome"/>
</dbReference>
<feature type="transmembrane region" description="Helical" evidence="1">
    <location>
        <begin position="113"/>
        <end position="136"/>
    </location>
</feature>
<sequence length="172" mass="18976">MLLLKFLQTMFKALNSDGTPGQVGMGMAIGLCFGLTPLVSLHNLLVLAVAMLTTVSFPGVFLGWALATPLGFALDPLFDRIGMALLSQESLAPFFTWVVNTPVVALSRLNNTIVLGSLVSWMVVLLPSFFLFRVLVDRYRAHVLAYVQKFKIVQAIQGSKLWDLYRTLWPSA</sequence>
<keyword evidence="1" id="KW-1133">Transmembrane helix</keyword>
<reference evidence="4" key="1">
    <citation type="submission" date="2023-07" db="EMBL/GenBank/DDBJ databases">
        <authorList>
            <person name="Haufschild T."/>
            <person name="Kallscheuer N."/>
            <person name="Hammer J."/>
            <person name="Kohn T."/>
            <person name="Kabuu M."/>
            <person name="Jogler M."/>
            <person name="Wohfarth N."/>
            <person name="Heuer A."/>
            <person name="Rohde M."/>
            <person name="van Teeseling M.C.F."/>
            <person name="Jogler C."/>
        </authorList>
    </citation>
    <scope>NUCLEOTIDE SEQUENCE</scope>
    <source>
        <strain evidence="3">Strain 138</strain>
        <strain evidence="4">Strain 318</strain>
    </source>
</reference>
<accession>A0AA49JTV6</accession>
<keyword evidence="1" id="KW-0472">Membrane</keyword>
<feature type="domain" description="DUF2062" evidence="2">
    <location>
        <begin position="10"/>
        <end position="142"/>
    </location>
</feature>
<accession>A0AA49JZD8</accession>
<feature type="transmembrane region" description="Helical" evidence="1">
    <location>
        <begin position="20"/>
        <end position="39"/>
    </location>
</feature>
<keyword evidence="1" id="KW-0812">Transmembrane</keyword>
<dbReference type="EMBL" id="CP130612">
    <property type="protein sequence ID" value="WKW11841.1"/>
    <property type="molecule type" value="Genomic_DNA"/>
</dbReference>
<proteinExistence type="predicted"/>
<evidence type="ECO:0000259" key="2">
    <source>
        <dbReference type="Pfam" id="PF09835"/>
    </source>
</evidence>
<gene>
    <name evidence="3" type="ORF">Strain138_001109</name>
    <name evidence="4" type="ORF">Strain318_001109</name>
</gene>
<protein>
    <submittedName>
        <fullName evidence="4">TIGR03546 family protein</fullName>
    </submittedName>
</protein>
<dbReference type="RefSeq" id="WP_367887527.1">
    <property type="nucleotide sequence ID" value="NZ_CP130612.1"/>
</dbReference>
<dbReference type="InterPro" id="IPR019935">
    <property type="entry name" value="CHP03546"/>
</dbReference>
<keyword evidence="5" id="KW-1185">Reference proteome</keyword>
<name>A0AA49JZD8_9BACT</name>
<dbReference type="EMBL" id="CP130613">
    <property type="protein sequence ID" value="WKW14751.1"/>
    <property type="molecule type" value="Genomic_DNA"/>
</dbReference>
<dbReference type="InterPro" id="IPR018639">
    <property type="entry name" value="DUF2062"/>
</dbReference>